<keyword evidence="5 7" id="KW-1133">Transmembrane helix</keyword>
<keyword evidence="6 7" id="KW-0472">Membrane</keyword>
<evidence type="ECO:0000313" key="9">
    <source>
        <dbReference type="EMBL" id="MFF3571419.1"/>
    </source>
</evidence>
<feature type="domain" description="VTT" evidence="8">
    <location>
        <begin position="36"/>
        <end position="160"/>
    </location>
</feature>
<name>A0ABW6S585_9NOCA</name>
<organism evidence="9 10">
    <name type="scientific">Nocardia jiangxiensis</name>
    <dbReference type="NCBI Taxonomy" id="282685"/>
    <lineage>
        <taxon>Bacteria</taxon>
        <taxon>Bacillati</taxon>
        <taxon>Actinomycetota</taxon>
        <taxon>Actinomycetes</taxon>
        <taxon>Mycobacteriales</taxon>
        <taxon>Nocardiaceae</taxon>
        <taxon>Nocardia</taxon>
    </lineage>
</organism>
<evidence type="ECO:0000259" key="8">
    <source>
        <dbReference type="Pfam" id="PF09335"/>
    </source>
</evidence>
<keyword evidence="3 7" id="KW-1003">Cell membrane</keyword>
<evidence type="ECO:0000256" key="1">
    <source>
        <dbReference type="ARBA" id="ARBA00004651"/>
    </source>
</evidence>
<evidence type="ECO:0000256" key="4">
    <source>
        <dbReference type="ARBA" id="ARBA00022692"/>
    </source>
</evidence>
<sequence>MESLVQRVLSLQPVWTYLVVALLVCAEEAMVFGLLVPGDTAAILAGVAANRGRLDLPTTLVLVVVAAIVGASVGFGTGRIFGARILRWAVFERHRERLARSGRYFERHGSWAVIFGRFSTFFRTMLPQLVGMSSMRYSRFLFTSTLGAIIWGCAMVMAGYAIGESFTAILQRVDMWVAVVVVVLVVLGVVYWKWRRRRRVATTPDED</sequence>
<evidence type="ECO:0000256" key="3">
    <source>
        <dbReference type="ARBA" id="ARBA00022475"/>
    </source>
</evidence>
<dbReference type="RefSeq" id="WP_387405374.1">
    <property type="nucleotide sequence ID" value="NZ_JBIAQY010000010.1"/>
</dbReference>
<comment type="caution">
    <text evidence="9">The sequence shown here is derived from an EMBL/GenBank/DDBJ whole genome shotgun (WGS) entry which is preliminary data.</text>
</comment>
<accession>A0ABW6S585</accession>
<evidence type="ECO:0000313" key="10">
    <source>
        <dbReference type="Proteomes" id="UP001601992"/>
    </source>
</evidence>
<dbReference type="PANTHER" id="PTHR30353:SF15">
    <property type="entry name" value="INNER MEMBRANE PROTEIN YABI"/>
    <property type="match status" value="1"/>
</dbReference>
<proteinExistence type="inferred from homology"/>
<protein>
    <submittedName>
        <fullName evidence="9">DedA family protein</fullName>
    </submittedName>
</protein>
<evidence type="ECO:0000256" key="7">
    <source>
        <dbReference type="RuleBase" id="RU367016"/>
    </source>
</evidence>
<feature type="transmembrane region" description="Helical" evidence="7">
    <location>
        <begin position="14"/>
        <end position="36"/>
    </location>
</feature>
<feature type="transmembrane region" description="Helical" evidence="7">
    <location>
        <begin position="140"/>
        <end position="163"/>
    </location>
</feature>
<feature type="transmembrane region" description="Helical" evidence="7">
    <location>
        <begin position="175"/>
        <end position="192"/>
    </location>
</feature>
<dbReference type="EMBL" id="JBIAQY010000010">
    <property type="protein sequence ID" value="MFF3571419.1"/>
    <property type="molecule type" value="Genomic_DNA"/>
</dbReference>
<dbReference type="InterPro" id="IPR032818">
    <property type="entry name" value="DedA-like"/>
</dbReference>
<reference evidence="9 10" key="1">
    <citation type="submission" date="2024-10" db="EMBL/GenBank/DDBJ databases">
        <title>The Natural Products Discovery Center: Release of the First 8490 Sequenced Strains for Exploring Actinobacteria Biosynthetic Diversity.</title>
        <authorList>
            <person name="Kalkreuter E."/>
            <person name="Kautsar S.A."/>
            <person name="Yang D."/>
            <person name="Bader C.D."/>
            <person name="Teijaro C.N."/>
            <person name="Fluegel L."/>
            <person name="Davis C.M."/>
            <person name="Simpson J.R."/>
            <person name="Lauterbach L."/>
            <person name="Steele A.D."/>
            <person name="Gui C."/>
            <person name="Meng S."/>
            <person name="Li G."/>
            <person name="Viehrig K."/>
            <person name="Ye F."/>
            <person name="Su P."/>
            <person name="Kiefer A.F."/>
            <person name="Nichols A."/>
            <person name="Cepeda A.J."/>
            <person name="Yan W."/>
            <person name="Fan B."/>
            <person name="Jiang Y."/>
            <person name="Adhikari A."/>
            <person name="Zheng C.-J."/>
            <person name="Schuster L."/>
            <person name="Cowan T.M."/>
            <person name="Smanski M.J."/>
            <person name="Chevrette M.G."/>
            <person name="De Carvalho L.P.S."/>
            <person name="Shen B."/>
        </authorList>
    </citation>
    <scope>NUCLEOTIDE SEQUENCE [LARGE SCALE GENOMIC DNA]</scope>
    <source>
        <strain evidence="9 10">NPDC002593</strain>
    </source>
</reference>
<evidence type="ECO:0000256" key="5">
    <source>
        <dbReference type="ARBA" id="ARBA00022989"/>
    </source>
</evidence>
<dbReference type="Pfam" id="PF09335">
    <property type="entry name" value="VTT_dom"/>
    <property type="match status" value="1"/>
</dbReference>
<dbReference type="InterPro" id="IPR032816">
    <property type="entry name" value="VTT_dom"/>
</dbReference>
<comment type="subcellular location">
    <subcellularLocation>
        <location evidence="1 7">Cell membrane</location>
        <topology evidence="1 7">Multi-pass membrane protein</topology>
    </subcellularLocation>
</comment>
<keyword evidence="4 7" id="KW-0812">Transmembrane</keyword>
<evidence type="ECO:0000256" key="6">
    <source>
        <dbReference type="ARBA" id="ARBA00023136"/>
    </source>
</evidence>
<evidence type="ECO:0000256" key="2">
    <source>
        <dbReference type="ARBA" id="ARBA00010792"/>
    </source>
</evidence>
<gene>
    <name evidence="9" type="ORF">ACFYXQ_26930</name>
</gene>
<dbReference type="PANTHER" id="PTHR30353">
    <property type="entry name" value="INNER MEMBRANE PROTEIN DEDA-RELATED"/>
    <property type="match status" value="1"/>
</dbReference>
<keyword evidence="10" id="KW-1185">Reference proteome</keyword>
<comment type="similarity">
    <text evidence="2 7">Belongs to the DedA family.</text>
</comment>
<dbReference type="Proteomes" id="UP001601992">
    <property type="component" value="Unassembled WGS sequence"/>
</dbReference>
<feature type="transmembrane region" description="Helical" evidence="7">
    <location>
        <begin position="56"/>
        <end position="77"/>
    </location>
</feature>